<dbReference type="EMBL" id="NHYD01002582">
    <property type="protein sequence ID" value="PPQ86001.1"/>
    <property type="molecule type" value="Genomic_DNA"/>
</dbReference>
<name>A0A409X5J3_PSICY</name>
<dbReference type="AlphaFoldDB" id="A0A409X5J3"/>
<gene>
    <name evidence="2" type="ORF">CVT25_001523</name>
</gene>
<comment type="caution">
    <text evidence="2">The sequence shown here is derived from an EMBL/GenBank/DDBJ whole genome shotgun (WGS) entry which is preliminary data.</text>
</comment>
<evidence type="ECO:0000313" key="2">
    <source>
        <dbReference type="EMBL" id="PPQ86001.1"/>
    </source>
</evidence>
<accession>A0A409X5J3</accession>
<dbReference type="OrthoDB" id="2745898at2759"/>
<organism evidence="2 3">
    <name type="scientific">Psilocybe cyanescens</name>
    <dbReference type="NCBI Taxonomy" id="93625"/>
    <lineage>
        <taxon>Eukaryota</taxon>
        <taxon>Fungi</taxon>
        <taxon>Dikarya</taxon>
        <taxon>Basidiomycota</taxon>
        <taxon>Agaricomycotina</taxon>
        <taxon>Agaricomycetes</taxon>
        <taxon>Agaricomycetidae</taxon>
        <taxon>Agaricales</taxon>
        <taxon>Agaricineae</taxon>
        <taxon>Strophariaceae</taxon>
        <taxon>Psilocybe</taxon>
    </lineage>
</organism>
<proteinExistence type="predicted"/>
<evidence type="ECO:0000256" key="1">
    <source>
        <dbReference type="SAM" id="MobiDB-lite"/>
    </source>
</evidence>
<dbReference type="InParanoid" id="A0A409X5J3"/>
<evidence type="ECO:0000313" key="3">
    <source>
        <dbReference type="Proteomes" id="UP000283269"/>
    </source>
</evidence>
<dbReference type="Proteomes" id="UP000283269">
    <property type="component" value="Unassembled WGS sequence"/>
</dbReference>
<feature type="region of interest" description="Disordered" evidence="1">
    <location>
        <begin position="1"/>
        <end position="33"/>
    </location>
</feature>
<protein>
    <submittedName>
        <fullName evidence="2">Uncharacterized protein</fullName>
    </submittedName>
</protein>
<reference evidence="2 3" key="1">
    <citation type="journal article" date="2018" name="Evol. Lett.">
        <title>Horizontal gene cluster transfer increased hallucinogenic mushroom diversity.</title>
        <authorList>
            <person name="Reynolds H.T."/>
            <person name="Vijayakumar V."/>
            <person name="Gluck-Thaler E."/>
            <person name="Korotkin H.B."/>
            <person name="Matheny P.B."/>
            <person name="Slot J.C."/>
        </authorList>
    </citation>
    <scope>NUCLEOTIDE SEQUENCE [LARGE SCALE GENOMIC DNA]</scope>
    <source>
        <strain evidence="2 3">2631</strain>
    </source>
</reference>
<keyword evidence="3" id="KW-1185">Reference proteome</keyword>
<sequence>MVSSEHLPVNPRPPDPGRNPTSHEETVCSENNAPMPMDPMDSLMSAGKTIALFQLITNTPMIIVDEDHNLTSRLQDLQALIYREVANMRVSNVSKLYDLLEHYHDIISNIHNHIHSGPISMEVINKYAKDIDEFQDEFALQVSLINGDHRGGGDMFPNCNNIAISGGNFVTASVATVIYINPQTSTNTHNHLTLPQAQDRRLLSTLPVEIVADIIEEACRMLDVSCISSVALTSHAFRIHVNKGRFSTLYPRAHGMVHDLKHVVTDIRGLADIIRSGHALGTLPGVCSFATSFNLLLPGYDDKVVPAVNDGSLACIFRNLFRAPLHTASSIRSLSLCLYAWSRKEHDGYHAIPWLSMNPELLQEFEVLLRKSDITRLRLEGVLRIPNDFLRVTKIKHLYLQRVSICPFPENHDTAPYPDHVSLESLDIHIDTCVSTKELGPLVHSLTQLRVIIGQLTMFERLDELLSNTPILQSLTLTLNNNHQYTRHERSTLINYNHLKFLNRISFINSMKTPLSLMVDLLRHDISTGITELEIKLSLRTYDILEDIDRGLKDHKIILLDSHLVHPAFDSIRRGIIGVEVEISKYGSSGQPPSLIEKWRSYVESQLPLLLEKRPDMEVYVRWKEPFVPGTWFIQE</sequence>